<evidence type="ECO:0000313" key="1">
    <source>
        <dbReference type="EMBL" id="RFM28271.1"/>
    </source>
</evidence>
<dbReference type="AlphaFoldDB" id="A0A3E1NK71"/>
<organism evidence="1 2">
    <name type="scientific">Deminuibacter soli</name>
    <dbReference type="NCBI Taxonomy" id="2291815"/>
    <lineage>
        <taxon>Bacteria</taxon>
        <taxon>Pseudomonadati</taxon>
        <taxon>Bacteroidota</taxon>
        <taxon>Chitinophagia</taxon>
        <taxon>Chitinophagales</taxon>
        <taxon>Chitinophagaceae</taxon>
        <taxon>Deminuibacter</taxon>
    </lineage>
</organism>
<sequence length="308" mass="36343">MTNSYTESVLKVLAYFDIFNYPVKLDEIRYFLDQPVTEKKLTFALQQLQDQQLLWHMGEFYCLRNDITLVERRLHCNAMAVKQLKRAMLFAKLIRCFPYVKGVAVSGSLSKNVAYEGSDLDFFLVMQKDRLWIGRTLLHIPVKIAALLGLPHYACLNYYIDESALEIPEQNMFTAMEVATMLPVQNSQRVFQRFYHANQWAYHFLPGHKPRIDESREFAPGYLRRFMEWIFDGAWGSRLDDRIMGKCRKRWELLSQSPKRNPKGFPFGAIAEKHYCKPYPYFFQKKVLSQLDEKMYLLSAKRKQALDN</sequence>
<dbReference type="RefSeq" id="WP_116847517.1">
    <property type="nucleotide sequence ID" value="NZ_QTJU01000003.1"/>
</dbReference>
<dbReference type="EMBL" id="QTJU01000003">
    <property type="protein sequence ID" value="RFM28271.1"/>
    <property type="molecule type" value="Genomic_DNA"/>
</dbReference>
<reference evidence="1 2" key="1">
    <citation type="submission" date="2018-08" db="EMBL/GenBank/DDBJ databases">
        <title>Chitinophagaceae sp. K23C18032701, a novel bacterium isolated from forest soil.</title>
        <authorList>
            <person name="Wang C."/>
        </authorList>
    </citation>
    <scope>NUCLEOTIDE SEQUENCE [LARGE SCALE GENOMIC DNA]</scope>
    <source>
        <strain evidence="1 2">K23C18032701</strain>
    </source>
</reference>
<dbReference type="OrthoDB" id="645383at2"/>
<comment type="caution">
    <text evidence="1">The sequence shown here is derived from an EMBL/GenBank/DDBJ whole genome shotgun (WGS) entry which is preliminary data.</text>
</comment>
<dbReference type="Proteomes" id="UP000261284">
    <property type="component" value="Unassembled WGS sequence"/>
</dbReference>
<name>A0A3E1NK71_9BACT</name>
<evidence type="ECO:0000313" key="2">
    <source>
        <dbReference type="Proteomes" id="UP000261284"/>
    </source>
</evidence>
<evidence type="ECO:0008006" key="3">
    <source>
        <dbReference type="Google" id="ProtNLM"/>
    </source>
</evidence>
<keyword evidence="2" id="KW-1185">Reference proteome</keyword>
<protein>
    <recommendedName>
        <fullName evidence="3">Nucleotidyltransferase domain-containing protein</fullName>
    </recommendedName>
</protein>
<proteinExistence type="predicted"/>
<accession>A0A3E1NK71</accession>
<gene>
    <name evidence="1" type="ORF">DXN05_12220</name>
</gene>